<organism evidence="1 2">
    <name type="scientific">Rickenella mellea</name>
    <dbReference type="NCBI Taxonomy" id="50990"/>
    <lineage>
        <taxon>Eukaryota</taxon>
        <taxon>Fungi</taxon>
        <taxon>Dikarya</taxon>
        <taxon>Basidiomycota</taxon>
        <taxon>Agaricomycotina</taxon>
        <taxon>Agaricomycetes</taxon>
        <taxon>Hymenochaetales</taxon>
        <taxon>Rickenellaceae</taxon>
        <taxon>Rickenella</taxon>
    </lineage>
</organism>
<sequence>MREASMSESFGGRWLASKHDEDVIVIVSTIYVFTREISKMRRCEDGKIGHGPWVRVGVKIESWLVGILLFPPASQDQHTWRDRDQPDSGYLHSRCRDARITHVEIHNTSVTPPLPLFSEASHRITLRGEDGECECWEGEEEGRRGAWGDTCS</sequence>
<dbReference type="AlphaFoldDB" id="A0A4Y7PR84"/>
<name>A0A4Y7PR84_9AGAM</name>
<protein>
    <submittedName>
        <fullName evidence="1">Uncharacterized protein</fullName>
    </submittedName>
</protein>
<dbReference type="EMBL" id="ML170222">
    <property type="protein sequence ID" value="TDL17372.1"/>
    <property type="molecule type" value="Genomic_DNA"/>
</dbReference>
<gene>
    <name evidence="1" type="ORF">BD410DRAFT_831514</name>
</gene>
<evidence type="ECO:0000313" key="1">
    <source>
        <dbReference type="EMBL" id="TDL17372.1"/>
    </source>
</evidence>
<reference evidence="1 2" key="1">
    <citation type="submission" date="2018-06" db="EMBL/GenBank/DDBJ databases">
        <title>A transcriptomic atlas of mushroom development highlights an independent origin of complex multicellularity.</title>
        <authorList>
            <consortium name="DOE Joint Genome Institute"/>
            <person name="Krizsan K."/>
            <person name="Almasi E."/>
            <person name="Merenyi Z."/>
            <person name="Sahu N."/>
            <person name="Viragh M."/>
            <person name="Koszo T."/>
            <person name="Mondo S."/>
            <person name="Kiss B."/>
            <person name="Balint B."/>
            <person name="Kues U."/>
            <person name="Barry K."/>
            <person name="Hegedus J.C."/>
            <person name="Henrissat B."/>
            <person name="Johnson J."/>
            <person name="Lipzen A."/>
            <person name="Ohm R."/>
            <person name="Nagy I."/>
            <person name="Pangilinan J."/>
            <person name="Yan J."/>
            <person name="Xiong Y."/>
            <person name="Grigoriev I.V."/>
            <person name="Hibbett D.S."/>
            <person name="Nagy L.G."/>
        </authorList>
    </citation>
    <scope>NUCLEOTIDE SEQUENCE [LARGE SCALE GENOMIC DNA]</scope>
    <source>
        <strain evidence="1 2">SZMC22713</strain>
    </source>
</reference>
<proteinExistence type="predicted"/>
<keyword evidence="2" id="KW-1185">Reference proteome</keyword>
<dbReference type="Proteomes" id="UP000294933">
    <property type="component" value="Unassembled WGS sequence"/>
</dbReference>
<accession>A0A4Y7PR84</accession>
<evidence type="ECO:0000313" key="2">
    <source>
        <dbReference type="Proteomes" id="UP000294933"/>
    </source>
</evidence>
<dbReference type="VEuPathDB" id="FungiDB:BD410DRAFT_831514"/>